<dbReference type="KEGG" id="dtx:ATSB10_07500"/>
<name>A0A160MYN9_9GAMM</name>
<evidence type="ECO:0000313" key="1">
    <source>
        <dbReference type="EMBL" id="AND68204.1"/>
    </source>
</evidence>
<protein>
    <submittedName>
        <fullName evidence="1">Uncharacterized protein</fullName>
    </submittedName>
</protein>
<gene>
    <name evidence="1" type="ORF">ATSB10_07500</name>
</gene>
<keyword evidence="2" id="KW-1185">Reference proteome</keyword>
<dbReference type="PATRIC" id="fig|445710.3.peg.749"/>
<dbReference type="EMBL" id="CP014841">
    <property type="protein sequence ID" value="AND68204.1"/>
    <property type="molecule type" value="Genomic_DNA"/>
</dbReference>
<dbReference type="AlphaFoldDB" id="A0A160MYN9"/>
<organism evidence="1 2">
    <name type="scientific">Dyella thiooxydans</name>
    <dbReference type="NCBI Taxonomy" id="445710"/>
    <lineage>
        <taxon>Bacteria</taxon>
        <taxon>Pseudomonadati</taxon>
        <taxon>Pseudomonadota</taxon>
        <taxon>Gammaproteobacteria</taxon>
        <taxon>Lysobacterales</taxon>
        <taxon>Rhodanobacteraceae</taxon>
        <taxon>Dyella</taxon>
    </lineage>
</organism>
<accession>A0A160MYN9</accession>
<reference evidence="1 2" key="1">
    <citation type="submission" date="2016-02" db="EMBL/GenBank/DDBJ databases">
        <title>Complete genome sequencing and analysis of ATSB10, Dyella thiooxydans isolated from rhizosphere soil of sunflower (Helianthus annuus L.).</title>
        <authorList>
            <person name="Lee Y."/>
            <person name="Hwangbo K."/>
            <person name="Chung H."/>
            <person name="Yoo J."/>
            <person name="Kim K.Y."/>
            <person name="Sa T.M."/>
            <person name="Um Y."/>
            <person name="Madhaiyan M."/>
        </authorList>
    </citation>
    <scope>NUCLEOTIDE SEQUENCE [LARGE SCALE GENOMIC DNA]</scope>
    <source>
        <strain evidence="1 2">ATSB10</strain>
    </source>
</reference>
<dbReference type="Proteomes" id="UP000077255">
    <property type="component" value="Chromosome"/>
</dbReference>
<proteinExistence type="predicted"/>
<sequence length="39" mass="4366">MVQGICDISASYGGNSLRHFCRVAPIRTPPVRRVLEPLR</sequence>
<evidence type="ECO:0000313" key="2">
    <source>
        <dbReference type="Proteomes" id="UP000077255"/>
    </source>
</evidence>